<feature type="compositionally biased region" description="Low complexity" evidence="1">
    <location>
        <begin position="112"/>
        <end position="127"/>
    </location>
</feature>
<keyword evidence="3" id="KW-1185">Reference proteome</keyword>
<protein>
    <submittedName>
        <fullName evidence="2">Uncharacterized protein</fullName>
    </submittedName>
</protein>
<accession>A0A7K0DR77</accession>
<dbReference type="OrthoDB" id="4504273at2"/>
<dbReference type="EMBL" id="WEGI01000008">
    <property type="protein sequence ID" value="MQY28263.1"/>
    <property type="molecule type" value="Genomic_DNA"/>
</dbReference>
<dbReference type="RefSeq" id="WP_153344099.1">
    <property type="nucleotide sequence ID" value="NZ_WEGI01000008.1"/>
</dbReference>
<feature type="region of interest" description="Disordered" evidence="1">
    <location>
        <begin position="111"/>
        <end position="330"/>
    </location>
</feature>
<feature type="compositionally biased region" description="Polar residues" evidence="1">
    <location>
        <begin position="176"/>
        <end position="185"/>
    </location>
</feature>
<evidence type="ECO:0000313" key="2">
    <source>
        <dbReference type="EMBL" id="MQY28263.1"/>
    </source>
</evidence>
<dbReference type="AlphaFoldDB" id="A0A7K0DR77"/>
<sequence>MADLLWMDEGEMQAAIARLRQVSEDGARTVAALRQHLDSEGEPWGDDETGKRFAETYVPDAEKGISNMQTVMSGLRSLSTQAEQAMEALARQDISSASTIADVKYPGAVPISPGTSPTPASGSTVPGAAGGVAGPDSAGTRVPTATSPRYGSATPATGTVSAAPSAAAGGQPATSQSPGTRQPTAEQPGARQPGSGQPSGADPASSRGATPETRGSSSAPWTPSAAETAASNSSKPPAGAGSTPGKGSAAQSGAQPPGGSASGGSAGRNSTGTPWSKAGSGPVGGEQPPRVSPPNRKDRPPRPGKSEPPERDTRRKRPVDAGTAKRKTPDPEVLELIREMAARHRLLIEGFESWWIGIVAAENLVAAIDHLVPRFPGVLRGIAVAEQSGTRSRIESTGRPGTRPALWLVLDPDGMADPRRLLHGAPVVAELSDKHEADPVRATVVREFGRALDLIAGVRARRAAQRALLLEFLRISGVRRDSVQRMITEYRGWRSELGDHCFAGGVLDPAAALVNAFAEVELGKPGQAHPAARALHRLLTSVAEQIATTGSD</sequence>
<feature type="compositionally biased region" description="Low complexity" evidence="1">
    <location>
        <begin position="247"/>
        <end position="259"/>
    </location>
</feature>
<name>A0A7K0DR77_9NOCA</name>
<organism evidence="2 3">
    <name type="scientific">Nocardia aurantia</name>
    <dbReference type="NCBI Taxonomy" id="2585199"/>
    <lineage>
        <taxon>Bacteria</taxon>
        <taxon>Bacillati</taxon>
        <taxon>Actinomycetota</taxon>
        <taxon>Actinomycetes</taxon>
        <taxon>Mycobacteriales</taxon>
        <taxon>Nocardiaceae</taxon>
        <taxon>Nocardia</taxon>
    </lineage>
</organism>
<comment type="caution">
    <text evidence="2">The sequence shown here is derived from an EMBL/GenBank/DDBJ whole genome shotgun (WGS) entry which is preliminary data.</text>
</comment>
<proteinExistence type="predicted"/>
<gene>
    <name evidence="2" type="ORF">NRB56_38460</name>
</gene>
<feature type="compositionally biased region" description="Basic and acidic residues" evidence="1">
    <location>
        <begin position="295"/>
        <end position="313"/>
    </location>
</feature>
<reference evidence="2 3" key="1">
    <citation type="submission" date="2019-10" db="EMBL/GenBank/DDBJ databases">
        <title>Nocardia macrotermitis sp. nov. and Nocardia aurantia sp. nov., isolated from the gut of fungus growing-termite Macrotermes natalensis.</title>
        <authorList>
            <person name="Benndorf R."/>
            <person name="Schwitalla J."/>
            <person name="Martin K."/>
            <person name="De Beer W."/>
            <person name="Kaster A.-K."/>
            <person name="Vollmers J."/>
            <person name="Poulsen M."/>
            <person name="Beemelmanns C."/>
        </authorList>
    </citation>
    <scope>NUCLEOTIDE SEQUENCE [LARGE SCALE GENOMIC DNA]</scope>
    <source>
        <strain evidence="2 3">RB56</strain>
    </source>
</reference>
<evidence type="ECO:0000313" key="3">
    <source>
        <dbReference type="Proteomes" id="UP000431401"/>
    </source>
</evidence>
<dbReference type="Proteomes" id="UP000431401">
    <property type="component" value="Unassembled WGS sequence"/>
</dbReference>
<dbReference type="Gene3D" id="1.10.287.1060">
    <property type="entry name" value="ESAT-6-like"/>
    <property type="match status" value="1"/>
</dbReference>
<feature type="compositionally biased region" description="Low complexity" evidence="1">
    <location>
        <begin position="151"/>
        <end position="175"/>
    </location>
</feature>
<evidence type="ECO:0000256" key="1">
    <source>
        <dbReference type="SAM" id="MobiDB-lite"/>
    </source>
</evidence>